<dbReference type="InterPro" id="IPR036390">
    <property type="entry name" value="WH_DNA-bd_sf"/>
</dbReference>
<dbReference type="AlphaFoldDB" id="A0A368HDM9"/>
<evidence type="ECO:0000313" key="6">
    <source>
        <dbReference type="Proteomes" id="UP000253250"/>
    </source>
</evidence>
<comment type="caution">
    <text evidence="5">The sequence shown here is derived from an EMBL/GenBank/DDBJ whole genome shotgun (WGS) entry which is preliminary data.</text>
</comment>
<dbReference type="CDD" id="cd00090">
    <property type="entry name" value="HTH_ARSR"/>
    <property type="match status" value="1"/>
</dbReference>
<accession>A0A368HDM9</accession>
<dbReference type="Pfam" id="PF12840">
    <property type="entry name" value="HTH_20"/>
    <property type="match status" value="1"/>
</dbReference>
<reference evidence="5 6" key="1">
    <citation type="submission" date="2018-02" db="EMBL/GenBank/DDBJ databases">
        <title>Insights into the biology of acidophilic members of the Acidiferrobacteraceae family derived from comparative genomic analyses.</title>
        <authorList>
            <person name="Issotta F."/>
            <person name="Thyssen C."/>
            <person name="Mena C."/>
            <person name="Moya A."/>
            <person name="Bellenberg S."/>
            <person name="Sproer C."/>
            <person name="Covarrubias P.C."/>
            <person name="Sand W."/>
            <person name="Quatrini R."/>
            <person name="Vera M."/>
        </authorList>
    </citation>
    <scope>NUCLEOTIDE SEQUENCE [LARGE SCALE GENOMIC DNA]</scope>
    <source>
        <strain evidence="6">m-1</strain>
    </source>
</reference>
<dbReference type="SMART" id="SM00418">
    <property type="entry name" value="HTH_ARSR"/>
    <property type="match status" value="1"/>
</dbReference>
<evidence type="ECO:0000313" key="5">
    <source>
        <dbReference type="EMBL" id="RCN56544.1"/>
    </source>
</evidence>
<dbReference type="NCBIfam" id="NF033788">
    <property type="entry name" value="HTH_metalloreg"/>
    <property type="match status" value="1"/>
</dbReference>
<evidence type="ECO:0000256" key="3">
    <source>
        <dbReference type="ARBA" id="ARBA00023163"/>
    </source>
</evidence>
<dbReference type="GO" id="GO:0003700">
    <property type="term" value="F:DNA-binding transcription factor activity"/>
    <property type="evidence" value="ECO:0007669"/>
    <property type="project" value="InterPro"/>
</dbReference>
<dbReference type="InterPro" id="IPR001845">
    <property type="entry name" value="HTH_ArsR_DNA-bd_dom"/>
</dbReference>
<keyword evidence="1" id="KW-0805">Transcription regulation</keyword>
<name>A0A368HDM9_9GAMM</name>
<organism evidence="5 6">
    <name type="scientific">Acidiferrobacter thiooxydans</name>
    <dbReference type="NCBI Taxonomy" id="163359"/>
    <lineage>
        <taxon>Bacteria</taxon>
        <taxon>Pseudomonadati</taxon>
        <taxon>Pseudomonadota</taxon>
        <taxon>Gammaproteobacteria</taxon>
        <taxon>Acidiferrobacterales</taxon>
        <taxon>Acidiferrobacteraceae</taxon>
        <taxon>Acidiferrobacter</taxon>
    </lineage>
</organism>
<dbReference type="InterPro" id="IPR011991">
    <property type="entry name" value="ArsR-like_HTH"/>
</dbReference>
<dbReference type="GO" id="GO:0003677">
    <property type="term" value="F:DNA binding"/>
    <property type="evidence" value="ECO:0007669"/>
    <property type="project" value="UniProtKB-KW"/>
</dbReference>
<dbReference type="PROSITE" id="PS50987">
    <property type="entry name" value="HTH_ARSR_2"/>
    <property type="match status" value="1"/>
</dbReference>
<feature type="domain" description="HTH arsR-type" evidence="4">
    <location>
        <begin position="3"/>
        <end position="97"/>
    </location>
</feature>
<proteinExistence type="predicted"/>
<dbReference type="Gene3D" id="1.10.10.10">
    <property type="entry name" value="Winged helix-like DNA-binding domain superfamily/Winged helix DNA-binding domain"/>
    <property type="match status" value="1"/>
</dbReference>
<protein>
    <submittedName>
        <fullName evidence="5">Transcriptional regulator</fullName>
    </submittedName>
</protein>
<keyword evidence="6" id="KW-1185">Reference proteome</keyword>
<evidence type="ECO:0000256" key="1">
    <source>
        <dbReference type="ARBA" id="ARBA00023015"/>
    </source>
</evidence>
<keyword evidence="3" id="KW-0804">Transcription</keyword>
<dbReference type="PANTHER" id="PTHR33154:SF33">
    <property type="entry name" value="TRANSCRIPTIONAL REPRESSOR SDPR"/>
    <property type="match status" value="1"/>
</dbReference>
<dbReference type="EMBL" id="PSYR01000002">
    <property type="protein sequence ID" value="RCN56544.1"/>
    <property type="molecule type" value="Genomic_DNA"/>
</dbReference>
<dbReference type="OrthoDB" id="46768at2"/>
<dbReference type="InterPro" id="IPR036388">
    <property type="entry name" value="WH-like_DNA-bd_sf"/>
</dbReference>
<dbReference type="Proteomes" id="UP000253250">
    <property type="component" value="Unassembled WGS sequence"/>
</dbReference>
<dbReference type="InterPro" id="IPR051081">
    <property type="entry name" value="HTH_MetalResp_TranReg"/>
</dbReference>
<gene>
    <name evidence="5" type="ORF">C4900_12185</name>
</gene>
<dbReference type="PANTHER" id="PTHR33154">
    <property type="entry name" value="TRANSCRIPTIONAL REGULATOR, ARSR FAMILY"/>
    <property type="match status" value="1"/>
</dbReference>
<evidence type="ECO:0000256" key="2">
    <source>
        <dbReference type="ARBA" id="ARBA00023125"/>
    </source>
</evidence>
<sequence>MMGEDIRFTLFAEVFAALAHPKRLEIVHILGHGEHTAGELVEKTGLSKANVSQHVGILKARGLIHCEKRGTFCHYRLTDPGVLDTCEQIRHLILDRMELSSRHRTELTRAKAPVRGKSHP</sequence>
<keyword evidence="2" id="KW-0238">DNA-binding</keyword>
<dbReference type="SUPFAM" id="SSF46785">
    <property type="entry name" value="Winged helix' DNA-binding domain"/>
    <property type="match status" value="1"/>
</dbReference>
<evidence type="ECO:0000259" key="4">
    <source>
        <dbReference type="PROSITE" id="PS50987"/>
    </source>
</evidence>
<dbReference type="PRINTS" id="PR00778">
    <property type="entry name" value="HTHARSR"/>
</dbReference>